<evidence type="ECO:0000313" key="16">
    <source>
        <dbReference type="EMBL" id="KAF7727769.1"/>
    </source>
</evidence>
<keyword evidence="8" id="KW-0865">Zymogen</keyword>
<dbReference type="SUPFAM" id="SSF50630">
    <property type="entry name" value="Acid proteases"/>
    <property type="match status" value="1"/>
</dbReference>
<keyword evidence="5 14" id="KW-0732">Signal</keyword>
<dbReference type="PROSITE" id="PS00141">
    <property type="entry name" value="ASP_PROTEASE"/>
    <property type="match status" value="2"/>
</dbReference>
<feature type="chain" id="PRO_5034777670" description="rhizopuspepsin" evidence="14">
    <location>
        <begin position="21"/>
        <end position="516"/>
    </location>
</feature>
<feature type="region of interest" description="Disordered" evidence="13">
    <location>
        <begin position="402"/>
        <end position="516"/>
    </location>
</feature>
<feature type="domain" description="Peptidase A1" evidence="15">
    <location>
        <begin position="58"/>
        <end position="399"/>
    </location>
</feature>
<feature type="signal peptide" evidence="14">
    <location>
        <begin position="1"/>
        <end position="20"/>
    </location>
</feature>
<feature type="compositionally biased region" description="Basic and acidic residues" evidence="13">
    <location>
        <begin position="404"/>
        <end position="418"/>
    </location>
</feature>
<keyword evidence="7 12" id="KW-0378">Hydrolase</keyword>
<comment type="similarity">
    <text evidence="2 12">Belongs to the peptidase A1 family.</text>
</comment>
<dbReference type="Gene3D" id="2.40.70.10">
    <property type="entry name" value="Acid Proteases"/>
    <property type="match status" value="2"/>
</dbReference>
<evidence type="ECO:0000256" key="1">
    <source>
        <dbReference type="ARBA" id="ARBA00001130"/>
    </source>
</evidence>
<keyword evidence="4 12" id="KW-0645">Protease</keyword>
<dbReference type="Proteomes" id="UP000605846">
    <property type="component" value="Unassembled WGS sequence"/>
</dbReference>
<keyword evidence="9 11" id="KW-1015">Disulfide bond</keyword>
<dbReference type="InterPro" id="IPR021109">
    <property type="entry name" value="Peptidase_aspartic_dom_sf"/>
</dbReference>
<feature type="compositionally biased region" description="Polar residues" evidence="13">
    <location>
        <begin position="473"/>
        <end position="503"/>
    </location>
</feature>
<dbReference type="InterPro" id="IPR001969">
    <property type="entry name" value="Aspartic_peptidase_AS"/>
</dbReference>
<accession>A0A8H7EQ10</accession>
<dbReference type="FunFam" id="2.40.70.10:FF:000008">
    <property type="entry name" value="Cathepsin D"/>
    <property type="match status" value="1"/>
</dbReference>
<evidence type="ECO:0000256" key="9">
    <source>
        <dbReference type="ARBA" id="ARBA00023157"/>
    </source>
</evidence>
<evidence type="ECO:0000256" key="6">
    <source>
        <dbReference type="ARBA" id="ARBA00022750"/>
    </source>
</evidence>
<reference evidence="16" key="1">
    <citation type="submission" date="2020-01" db="EMBL/GenBank/DDBJ databases">
        <title>Genome Sequencing of Three Apophysomyces-Like Fungal Strains Confirms a Novel Fungal Genus in the Mucoromycota with divergent Burkholderia-like Endosymbiotic Bacteria.</title>
        <authorList>
            <person name="Stajich J.E."/>
            <person name="Macias A.M."/>
            <person name="Carter-House D."/>
            <person name="Lovett B."/>
            <person name="Kasson L.R."/>
            <person name="Berry K."/>
            <person name="Grigoriev I."/>
            <person name="Chang Y."/>
            <person name="Spatafora J."/>
            <person name="Kasson M.T."/>
        </authorList>
    </citation>
    <scope>NUCLEOTIDE SEQUENCE</scope>
    <source>
        <strain evidence="16">NRRL A-21654</strain>
    </source>
</reference>
<comment type="caution">
    <text evidence="16">The sequence shown here is derived from an EMBL/GenBank/DDBJ whole genome shotgun (WGS) entry which is preliminary data.</text>
</comment>
<dbReference type="PRINTS" id="PR00792">
    <property type="entry name" value="PEPSIN"/>
</dbReference>
<dbReference type="EMBL" id="JABAYA010000049">
    <property type="protein sequence ID" value="KAF7727769.1"/>
    <property type="molecule type" value="Genomic_DNA"/>
</dbReference>
<dbReference type="Pfam" id="PF00026">
    <property type="entry name" value="Asp"/>
    <property type="match status" value="1"/>
</dbReference>
<evidence type="ECO:0000313" key="17">
    <source>
        <dbReference type="Proteomes" id="UP000605846"/>
    </source>
</evidence>
<dbReference type="AlphaFoldDB" id="A0A8H7EQ10"/>
<keyword evidence="6 12" id="KW-0064">Aspartyl protease</keyword>
<protein>
    <recommendedName>
        <fullName evidence="3">rhizopuspepsin</fullName>
        <ecNumber evidence="3">3.4.23.21</ecNumber>
    </recommendedName>
</protein>
<dbReference type="PANTHER" id="PTHR47966:SF65">
    <property type="entry name" value="ASPARTIC-TYPE ENDOPEPTIDASE"/>
    <property type="match status" value="1"/>
</dbReference>
<evidence type="ECO:0000259" key="15">
    <source>
        <dbReference type="PROSITE" id="PS51767"/>
    </source>
</evidence>
<dbReference type="InterPro" id="IPR001461">
    <property type="entry name" value="Aspartic_peptidase_A1"/>
</dbReference>
<evidence type="ECO:0000256" key="13">
    <source>
        <dbReference type="SAM" id="MobiDB-lite"/>
    </source>
</evidence>
<dbReference type="PROSITE" id="PS51767">
    <property type="entry name" value="PEPTIDASE_A1"/>
    <property type="match status" value="1"/>
</dbReference>
<dbReference type="GO" id="GO:0006508">
    <property type="term" value="P:proteolysis"/>
    <property type="evidence" value="ECO:0007669"/>
    <property type="project" value="UniProtKB-KW"/>
</dbReference>
<evidence type="ECO:0000256" key="11">
    <source>
        <dbReference type="PIRSR" id="PIRSR601461-2"/>
    </source>
</evidence>
<evidence type="ECO:0000256" key="14">
    <source>
        <dbReference type="SAM" id="SignalP"/>
    </source>
</evidence>
<comment type="catalytic activity">
    <reaction evidence="1">
        <text>Hydrolysis of proteins with broad specificity similar to that of pepsin A, preferring hydrophobic residues at P1 and P1'. Clots milk and activates trypsinogen. Does not cleave 4-Gln-|-His-5, but does cleave 10-His-|-Leu-11 and 12-Val-|-Glu-13 in B chain of insulin.</text>
        <dbReference type="EC" id="3.4.23.21"/>
    </reaction>
</comment>
<proteinExistence type="inferred from homology"/>
<dbReference type="OrthoDB" id="771136at2759"/>
<evidence type="ECO:0000256" key="3">
    <source>
        <dbReference type="ARBA" id="ARBA00013205"/>
    </source>
</evidence>
<evidence type="ECO:0000256" key="2">
    <source>
        <dbReference type="ARBA" id="ARBA00007447"/>
    </source>
</evidence>
<organism evidence="16 17">
    <name type="scientific">Apophysomyces ossiformis</name>
    <dbReference type="NCBI Taxonomy" id="679940"/>
    <lineage>
        <taxon>Eukaryota</taxon>
        <taxon>Fungi</taxon>
        <taxon>Fungi incertae sedis</taxon>
        <taxon>Mucoromycota</taxon>
        <taxon>Mucoromycotina</taxon>
        <taxon>Mucoromycetes</taxon>
        <taxon>Mucorales</taxon>
        <taxon>Mucorineae</taxon>
        <taxon>Mucoraceae</taxon>
        <taxon>Apophysomyces</taxon>
    </lineage>
</organism>
<feature type="active site" evidence="10">
    <location>
        <position position="286"/>
    </location>
</feature>
<keyword evidence="17" id="KW-1185">Reference proteome</keyword>
<evidence type="ECO:0000256" key="5">
    <source>
        <dbReference type="ARBA" id="ARBA00022729"/>
    </source>
</evidence>
<dbReference type="PANTHER" id="PTHR47966">
    <property type="entry name" value="BETA-SITE APP-CLEAVING ENZYME, ISOFORM A-RELATED"/>
    <property type="match status" value="1"/>
</dbReference>
<dbReference type="CDD" id="cd05471">
    <property type="entry name" value="pepsin_like"/>
    <property type="match status" value="1"/>
</dbReference>
<feature type="active site" evidence="10">
    <location>
        <position position="76"/>
    </location>
</feature>
<evidence type="ECO:0000256" key="12">
    <source>
        <dbReference type="RuleBase" id="RU000454"/>
    </source>
</evidence>
<feature type="disulfide bond" evidence="11">
    <location>
        <begin position="89"/>
        <end position="95"/>
    </location>
</feature>
<evidence type="ECO:0000256" key="10">
    <source>
        <dbReference type="PIRSR" id="PIRSR601461-1"/>
    </source>
</evidence>
<dbReference type="GO" id="GO:0004190">
    <property type="term" value="F:aspartic-type endopeptidase activity"/>
    <property type="evidence" value="ECO:0007669"/>
    <property type="project" value="UniProtKB-KW"/>
</dbReference>
<gene>
    <name evidence="16" type="ORF">EC973_007000</name>
</gene>
<feature type="disulfide bond" evidence="11">
    <location>
        <begin position="321"/>
        <end position="365"/>
    </location>
</feature>
<evidence type="ECO:0000256" key="4">
    <source>
        <dbReference type="ARBA" id="ARBA00022670"/>
    </source>
</evidence>
<dbReference type="EC" id="3.4.23.21" evidence="3"/>
<evidence type="ECO:0000256" key="7">
    <source>
        <dbReference type="ARBA" id="ARBA00022801"/>
    </source>
</evidence>
<dbReference type="InterPro" id="IPR033121">
    <property type="entry name" value="PEPTIDASE_A1"/>
</dbReference>
<dbReference type="InterPro" id="IPR034164">
    <property type="entry name" value="Pepsin-like_dom"/>
</dbReference>
<name>A0A8H7EQ10_9FUNG</name>
<sequence>MRLVAFTLGLLAVWAAVGNCLPTHIKPLRLPLRRAHQGHLLKRDYSASLLNDIEMSQIGIHVDIGTPPQRFLLLFDTGSSHTWVPSTQCSKENGCPKYHPYQPEKSSTYHPTNHLFSIYYLNGNATGKYFVDTVTVGNLSVPKQMVAAVDKNHGPLSMQNSFSIPYTLEGIFAAGYPDGTVMDRNDRISYQPFPMSLYKAGLIPEALFSVYIGESKKSEWVGEVTFGGIDTNKTSGEIIYTDVFKGNNTMDTPSHWRVTLKSFGYQRAGGSPNIKKFDNQSPIAVDTGSNFFYLPEENAKQIAETISPNYTTENGLYRVDCSLMNDNINKLNFYFPSTEKGQEDLVHIGVPISALVVQRAKNKHCFLTIMPSTNPAFGNMFLRHFVTVFDFGKNQVGFAPVAKQSEKDEISQLADELKGQAADDASEQESNEETNQMADQKKDQATDEETNNQTDSQTDQESSQETDSDTDQAKTQENNPSADGTLTAVTDQSSDPVTTQLPSDLSDLLSGNLAMQ</sequence>
<evidence type="ECO:0000256" key="8">
    <source>
        <dbReference type="ARBA" id="ARBA00023145"/>
    </source>
</evidence>